<proteinExistence type="predicted"/>
<protein>
    <submittedName>
        <fullName evidence="3">RNB-domain-containing protein</fullName>
    </submittedName>
</protein>
<dbReference type="GO" id="GO:0000175">
    <property type="term" value="F:3'-5'-RNA exonuclease activity"/>
    <property type="evidence" value="ECO:0007669"/>
    <property type="project" value="TreeGrafter"/>
</dbReference>
<evidence type="ECO:0000313" key="6">
    <source>
        <dbReference type="Proteomes" id="UP000274922"/>
    </source>
</evidence>
<evidence type="ECO:0000256" key="1">
    <source>
        <dbReference type="SAM" id="MobiDB-lite"/>
    </source>
</evidence>
<reference evidence="3" key="3">
    <citation type="submission" date="2018-08" db="EMBL/GenBank/DDBJ databases">
        <title>Leveraging single-cell genomics to expand the Fungal Tree of Life.</title>
        <authorList>
            <consortium name="DOE Joint Genome Institute"/>
            <person name="Ahrendt S.R."/>
            <person name="Quandt C.A."/>
            <person name="Ciobanu D."/>
            <person name="Clum A."/>
            <person name="Salamov A."/>
            <person name="Andreopoulos B."/>
            <person name="Cheng J.-F."/>
            <person name="Woyke T."/>
            <person name="Pelin A."/>
            <person name="Henrissat B."/>
            <person name="Reynolds N."/>
            <person name="Benny G.L."/>
            <person name="Smith M.E."/>
            <person name="James T.Y."/>
            <person name="Grigoriev I.V."/>
        </authorList>
    </citation>
    <scope>NUCLEOTIDE SEQUENCE</scope>
    <source>
        <strain evidence="3">ATCC 52028</strain>
    </source>
</reference>
<dbReference type="Proteomes" id="UP000274922">
    <property type="component" value="Unassembled WGS sequence"/>
</dbReference>
<reference evidence="4" key="2">
    <citation type="submission" date="2018-04" db="EMBL/GenBank/DDBJ databases">
        <title>Leveraging single-cell genomics to expand the Fungal Tree of Life.</title>
        <authorList>
            <consortium name="DOE Joint Genome Institute"/>
            <person name="Ahrendt S.R."/>
            <person name="Quandt C.A."/>
            <person name="Ciobanu D."/>
            <person name="Clum A."/>
            <person name="Salamov A."/>
            <person name="Andreopoulos B."/>
            <person name="Cheng J.-F."/>
            <person name="Woyke T."/>
            <person name="Pelin A."/>
            <person name="Henrissat B."/>
            <person name="Benny G.L."/>
            <person name="Smith M.E."/>
            <person name="James T.Y."/>
            <person name="Grigoriev I.V."/>
        </authorList>
    </citation>
    <scope>NUCLEOTIDE SEQUENCE</scope>
    <source>
        <strain evidence="4">ATCC 52028</strain>
    </source>
</reference>
<dbReference type="SUPFAM" id="SSF50249">
    <property type="entry name" value="Nucleic acid-binding proteins"/>
    <property type="match status" value="1"/>
</dbReference>
<dbReference type="OrthoDB" id="2285229at2759"/>
<feature type="region of interest" description="Disordered" evidence="1">
    <location>
        <begin position="80"/>
        <end position="111"/>
    </location>
</feature>
<keyword evidence="6" id="KW-1185">Reference proteome</keyword>
<evidence type="ECO:0000313" key="3">
    <source>
        <dbReference type="EMBL" id="RKO97105.1"/>
    </source>
</evidence>
<evidence type="ECO:0000313" key="4">
    <source>
        <dbReference type="EMBL" id="RKP01874.1"/>
    </source>
</evidence>
<dbReference type="InterPro" id="IPR012340">
    <property type="entry name" value="NA-bd_OB-fold"/>
</dbReference>
<accession>A0A4P9WX85</accession>
<dbReference type="EMBL" id="ML014158">
    <property type="protein sequence ID" value="RKP01874.1"/>
    <property type="molecule type" value="Genomic_DNA"/>
</dbReference>
<dbReference type="Proteomes" id="UP000268535">
    <property type="component" value="Unassembled WGS sequence"/>
</dbReference>
<evidence type="ECO:0000313" key="5">
    <source>
        <dbReference type="Proteomes" id="UP000268535"/>
    </source>
</evidence>
<dbReference type="GO" id="GO:0000932">
    <property type="term" value="C:P-body"/>
    <property type="evidence" value="ECO:0007669"/>
    <property type="project" value="TreeGrafter"/>
</dbReference>
<dbReference type="SMART" id="SM00955">
    <property type="entry name" value="RNB"/>
    <property type="match status" value="1"/>
</dbReference>
<reference evidence="5 6" key="1">
    <citation type="journal article" date="2018" name="Nat. Microbiol.">
        <title>Leveraging single-cell genomics to expand the fungal tree of life.</title>
        <authorList>
            <person name="Ahrendt S.R."/>
            <person name="Quandt C.A."/>
            <person name="Ciobanu D."/>
            <person name="Clum A."/>
            <person name="Salamov A."/>
            <person name="Andreopoulos B."/>
            <person name="Cheng J.F."/>
            <person name="Woyke T."/>
            <person name="Pelin A."/>
            <person name="Henrissat B."/>
            <person name="Reynolds N.K."/>
            <person name="Benny G.L."/>
            <person name="Smith M.E."/>
            <person name="James T.Y."/>
            <person name="Grigoriev I.V."/>
        </authorList>
    </citation>
    <scope>NUCLEOTIDE SEQUENCE [LARGE SCALE GENOMIC DNA]</scope>
    <source>
        <strain evidence="5 6">ATCC 52028</strain>
    </source>
</reference>
<dbReference type="EMBL" id="ML009411">
    <property type="protein sequence ID" value="RKO97105.1"/>
    <property type="molecule type" value="Genomic_DNA"/>
</dbReference>
<dbReference type="PANTHER" id="PTHR23355">
    <property type="entry name" value="RIBONUCLEASE"/>
    <property type="match status" value="1"/>
</dbReference>
<gene>
    <name evidence="3" type="ORF">CAUPRSCDRAFT_11206</name>
    <name evidence="4" type="ORF">CXG81DRAFT_18375</name>
</gene>
<feature type="domain" description="RNB" evidence="2">
    <location>
        <begin position="503"/>
        <end position="864"/>
    </location>
</feature>
<dbReference type="GO" id="GO:0006402">
    <property type="term" value="P:mRNA catabolic process"/>
    <property type="evidence" value="ECO:0007669"/>
    <property type="project" value="TreeGrafter"/>
</dbReference>
<dbReference type="GO" id="GO:0003723">
    <property type="term" value="F:RNA binding"/>
    <property type="evidence" value="ECO:0007669"/>
    <property type="project" value="InterPro"/>
</dbReference>
<dbReference type="PANTHER" id="PTHR23355:SF65">
    <property type="entry name" value="EXORIBONUCLEASE CYT-4, PUTATIVE (AFU_ORTHOLOGUE AFUA_7G01550)-RELATED"/>
    <property type="match status" value="1"/>
</dbReference>
<dbReference type="Pfam" id="PF00773">
    <property type="entry name" value="RNB"/>
    <property type="match status" value="1"/>
</dbReference>
<organism evidence="3 5">
    <name type="scientific">Caulochytrium protostelioides</name>
    <dbReference type="NCBI Taxonomy" id="1555241"/>
    <lineage>
        <taxon>Eukaryota</taxon>
        <taxon>Fungi</taxon>
        <taxon>Fungi incertae sedis</taxon>
        <taxon>Chytridiomycota</taxon>
        <taxon>Chytridiomycota incertae sedis</taxon>
        <taxon>Chytridiomycetes</taxon>
        <taxon>Caulochytriales</taxon>
        <taxon>Caulochytriaceae</taxon>
        <taxon>Caulochytrium</taxon>
    </lineage>
</organism>
<feature type="compositionally biased region" description="Low complexity" evidence="1">
    <location>
        <begin position="86"/>
        <end position="96"/>
    </location>
</feature>
<feature type="region of interest" description="Disordered" evidence="1">
    <location>
        <begin position="16"/>
        <end position="47"/>
    </location>
</feature>
<dbReference type="AlphaFoldDB" id="A0A4P9WX85"/>
<dbReference type="InterPro" id="IPR050180">
    <property type="entry name" value="RNR_Ribonuclease"/>
</dbReference>
<sequence length="1007" mass="108411">MGPIWARYHVRRGRLPSPPWGGLSTLATPSLPQIPPHQAPRSRSLPSSLSLSTWALSPRQVPRTRRLAPPLLVRSSHLMISRSKATSQPTSPSTTPEAGFPSLPRNPKVRSHRMPGDLALFRVGSALETGIILETRGGRIRGQCTVITKDGHTIQTSPAQLLLVIQGWARRLPPRAPSAASSAGLRDAVVAERLTGAGLPASSLAYLRAFETNAMTMLSRVAPTVLQQLPVFLATQPADPPVSLESLVQYVFHGRPALPPTTGLSPAPDGARAVDTTAVPTPAQYYAVLSHLCLRTPCVRAVHAAPAYYETQIALHTSEDTALLNWVETFRGAAVRGRDGSWVAAKPDQPQLAAFLNKVRVQLQWLERAQADHPPPSGLGDLESAHAFDLVYRQRPAVQWSADDQRFIAVFHKAAMTVSHASAAPFKSVAGRILTVALGPRYSSRSSPADIHQLLKDIGVLPDWDTSHVAKLAPRLLTEPDVETLPHVPAAQIAAWNAAADARDPVTDTVFVIDSTTAHELDDGISVAPIPGDRQRVRLSVHVADPASLIPDDHPSLAFAMQRALSVYTPDTFRPMLPTAIGTLTSLASGRHVITFSATVDLATGAMDAVDVRPMTIRAPVAVIDYGTVDTLLTHDGVYGWLDDTDVEPHVRETVRLAKRRLAQRQIEMGEATPMAAHAPALQLLQQAADAHRLRRVRQNAVMQAQTEFTVGVTPSPPAPFPPSSPACLPTVAFDPLGSNFVSPARTTVSECMVMAGVMAAAYCASHDLPALYRHQGALPAEGQQLLASLRDPQGGWMTAAAMEQLLPHMPPGGLAVTPHAHASMGLPADPADPNAQGYVQCTSPLRRVRDLVVHRQLHAHFAGRAAMPYGAAELRARCDGWLATERQLNQYMAQMDRYWALVWLSRHARAVAQGVVADADGAWEGAYPAPIAWPARPQSTYTARDPPVRARIFVVRRTPNGCLGRCLEMGGFRVSLSGDSPLGAVVLARLASIDLTTLQAHFVPDV</sequence>
<evidence type="ECO:0000259" key="2">
    <source>
        <dbReference type="SMART" id="SM00955"/>
    </source>
</evidence>
<dbReference type="InterPro" id="IPR001900">
    <property type="entry name" value="RNase_II/R"/>
</dbReference>
<name>A0A4P9WX85_9FUNG</name>
<dbReference type="STRING" id="1555241.A0A4P9WX85"/>